<dbReference type="Proteomes" id="UP000814128">
    <property type="component" value="Unassembled WGS sequence"/>
</dbReference>
<dbReference type="EMBL" id="MU273468">
    <property type="protein sequence ID" value="KAI0036777.1"/>
    <property type="molecule type" value="Genomic_DNA"/>
</dbReference>
<comment type="caution">
    <text evidence="1">The sequence shown here is derived from an EMBL/GenBank/DDBJ whole genome shotgun (WGS) entry which is preliminary data.</text>
</comment>
<name>A0ACB8QYP3_9AGAM</name>
<reference evidence="1" key="2">
    <citation type="journal article" date="2022" name="New Phytol.">
        <title>Evolutionary transition to the ectomycorrhizal habit in the genomes of a hyperdiverse lineage of mushroom-forming fungi.</title>
        <authorList>
            <person name="Looney B."/>
            <person name="Miyauchi S."/>
            <person name="Morin E."/>
            <person name="Drula E."/>
            <person name="Courty P.E."/>
            <person name="Kohler A."/>
            <person name="Kuo A."/>
            <person name="LaButti K."/>
            <person name="Pangilinan J."/>
            <person name="Lipzen A."/>
            <person name="Riley R."/>
            <person name="Andreopoulos W."/>
            <person name="He G."/>
            <person name="Johnson J."/>
            <person name="Nolan M."/>
            <person name="Tritt A."/>
            <person name="Barry K.W."/>
            <person name="Grigoriev I.V."/>
            <person name="Nagy L.G."/>
            <person name="Hibbett D."/>
            <person name="Henrissat B."/>
            <person name="Matheny P.B."/>
            <person name="Labbe J."/>
            <person name="Martin F.M."/>
        </authorList>
    </citation>
    <scope>NUCLEOTIDE SEQUENCE</scope>
    <source>
        <strain evidence="1">EC-137</strain>
    </source>
</reference>
<organism evidence="1 2">
    <name type="scientific">Vararia minispora EC-137</name>
    <dbReference type="NCBI Taxonomy" id="1314806"/>
    <lineage>
        <taxon>Eukaryota</taxon>
        <taxon>Fungi</taxon>
        <taxon>Dikarya</taxon>
        <taxon>Basidiomycota</taxon>
        <taxon>Agaricomycotina</taxon>
        <taxon>Agaricomycetes</taxon>
        <taxon>Russulales</taxon>
        <taxon>Lachnocladiaceae</taxon>
        <taxon>Vararia</taxon>
    </lineage>
</organism>
<proteinExistence type="predicted"/>
<keyword evidence="2" id="KW-1185">Reference proteome</keyword>
<evidence type="ECO:0000313" key="2">
    <source>
        <dbReference type="Proteomes" id="UP000814128"/>
    </source>
</evidence>
<gene>
    <name evidence="1" type="ORF">K488DRAFT_40369</name>
</gene>
<sequence>MAGASAADIRGILSLPENAAPGPSQMRKPPTKKPEGIPRELYALIGPSAPTMIAQPAKPRFKQKPNLGGGGSVRWEERPFKNPARTDGLVLKHWVKASVDPNEDYPFVKYNVKGPIYNYTSEEYVRLLEDSSWTKEETDYLFSLVKEFDSRFYVVSDRYDFPGGRPRSMEWHCQDLKDRYYSVCRKLVRSRPWSGDDASKAQLLSSLQFDKDREVTRKKYLDSLENRTPEETAEEEALYIELKRLEQTERRFKLEREELLRTLLGVESGLPGLPFEEEGPLGDPRKRKRIMEHDSATPPSASTPIQPRRVLPQMPQQSASSAQYDQLHCIFRPDPRMIVPSKSAHNIAYLRSGKMPYPKQSVAAKVTQVLTELDVQQTRLVMPTRENLLAYESLIEAATQLVEAKKVSDRLDQDIRVAKQRLGLRESAGETQERGEGSTQETVPMEQDEEDGGGQDGQRAGSVASSRSVKSRRTSQRRSLSVSSVDTMGAGRAQKRQKLS</sequence>
<accession>A0ACB8QYP3</accession>
<protein>
    <submittedName>
        <fullName evidence="1">Uncharacterized protein</fullName>
    </submittedName>
</protein>
<reference evidence="1" key="1">
    <citation type="submission" date="2021-02" db="EMBL/GenBank/DDBJ databases">
        <authorList>
            <consortium name="DOE Joint Genome Institute"/>
            <person name="Ahrendt S."/>
            <person name="Looney B.P."/>
            <person name="Miyauchi S."/>
            <person name="Morin E."/>
            <person name="Drula E."/>
            <person name="Courty P.E."/>
            <person name="Chicoki N."/>
            <person name="Fauchery L."/>
            <person name="Kohler A."/>
            <person name="Kuo A."/>
            <person name="Labutti K."/>
            <person name="Pangilinan J."/>
            <person name="Lipzen A."/>
            <person name="Riley R."/>
            <person name="Andreopoulos W."/>
            <person name="He G."/>
            <person name="Johnson J."/>
            <person name="Barry K.W."/>
            <person name="Grigoriev I.V."/>
            <person name="Nagy L."/>
            <person name="Hibbett D."/>
            <person name="Henrissat B."/>
            <person name="Matheny P.B."/>
            <person name="Labbe J."/>
            <person name="Martin F."/>
        </authorList>
    </citation>
    <scope>NUCLEOTIDE SEQUENCE</scope>
    <source>
        <strain evidence="1">EC-137</strain>
    </source>
</reference>
<evidence type="ECO:0000313" key="1">
    <source>
        <dbReference type="EMBL" id="KAI0036777.1"/>
    </source>
</evidence>